<dbReference type="SMART" id="SM00428">
    <property type="entry name" value="H3"/>
    <property type="match status" value="1"/>
</dbReference>
<protein>
    <recommendedName>
        <fullName evidence="3">Core Histone H2A/H2B/H3 domain-containing protein</fullName>
    </recommendedName>
</protein>
<dbReference type="GO" id="GO:0000786">
    <property type="term" value="C:nucleosome"/>
    <property type="evidence" value="ECO:0007669"/>
    <property type="project" value="InterPro"/>
</dbReference>
<dbReference type="GO" id="GO:0030527">
    <property type="term" value="F:structural constituent of chromatin"/>
    <property type="evidence" value="ECO:0007669"/>
    <property type="project" value="InterPro"/>
</dbReference>
<organism evidence="4 5">
    <name type="scientific">Anser brachyrhynchus</name>
    <name type="common">Pink-footed goose</name>
    <dbReference type="NCBI Taxonomy" id="132585"/>
    <lineage>
        <taxon>Eukaryota</taxon>
        <taxon>Metazoa</taxon>
        <taxon>Chordata</taxon>
        <taxon>Craniata</taxon>
        <taxon>Vertebrata</taxon>
        <taxon>Euteleostomi</taxon>
        <taxon>Archelosauria</taxon>
        <taxon>Archosauria</taxon>
        <taxon>Dinosauria</taxon>
        <taxon>Saurischia</taxon>
        <taxon>Theropoda</taxon>
        <taxon>Coelurosauria</taxon>
        <taxon>Aves</taxon>
        <taxon>Neognathae</taxon>
        <taxon>Galloanserae</taxon>
        <taxon>Anseriformes</taxon>
        <taxon>Anatidae</taxon>
        <taxon>Anserinae</taxon>
        <taxon>Anser</taxon>
    </lineage>
</organism>
<evidence type="ECO:0000256" key="1">
    <source>
        <dbReference type="ARBA" id="ARBA00010343"/>
    </source>
</evidence>
<proteinExistence type="inferred from homology"/>
<feature type="domain" description="Core Histone H2A/H2B/H3" evidence="3">
    <location>
        <begin position="64"/>
        <end position="113"/>
    </location>
</feature>
<dbReference type="InterPro" id="IPR000164">
    <property type="entry name" value="Histone_H3/CENP-A"/>
</dbReference>
<dbReference type="Ensembl" id="ENSABRT00000002678.1">
    <property type="protein sequence ID" value="ENSABRP00000001795.1"/>
    <property type="gene ID" value="ENSABRG00000001818.1"/>
</dbReference>
<accession>A0A8B9BBI6</accession>
<dbReference type="Gene3D" id="1.10.20.10">
    <property type="entry name" value="Histone, subunit A"/>
    <property type="match status" value="1"/>
</dbReference>
<evidence type="ECO:0000313" key="5">
    <source>
        <dbReference type="Proteomes" id="UP000694426"/>
    </source>
</evidence>
<dbReference type="Pfam" id="PF00125">
    <property type="entry name" value="Histone"/>
    <property type="match status" value="1"/>
</dbReference>
<evidence type="ECO:0000259" key="3">
    <source>
        <dbReference type="Pfam" id="PF00125"/>
    </source>
</evidence>
<keyword evidence="5" id="KW-1185">Reference proteome</keyword>
<dbReference type="GO" id="GO:0003677">
    <property type="term" value="F:DNA binding"/>
    <property type="evidence" value="ECO:0007669"/>
    <property type="project" value="InterPro"/>
</dbReference>
<evidence type="ECO:0000313" key="4">
    <source>
        <dbReference type="Ensembl" id="ENSABRP00000001795.1"/>
    </source>
</evidence>
<dbReference type="InterPro" id="IPR007125">
    <property type="entry name" value="H2A/H2B/H3"/>
</dbReference>
<reference evidence="4" key="1">
    <citation type="submission" date="2025-08" db="UniProtKB">
        <authorList>
            <consortium name="Ensembl"/>
        </authorList>
    </citation>
    <scope>IDENTIFICATION</scope>
</reference>
<feature type="region of interest" description="Disordered" evidence="2">
    <location>
        <begin position="6"/>
        <end position="39"/>
    </location>
</feature>
<name>A0A8B9BBI6_9AVES</name>
<dbReference type="InterPro" id="IPR009072">
    <property type="entry name" value="Histone-fold"/>
</dbReference>
<sequence length="118" mass="12859">MARVKQVMGAQAVPVKKTAKKSALKPSATSPAPRASALRKKLRFSRKRSFLRLPAAFLRRLLGGFGIHAAALAALQVGCEVHLLALLEAWGLCARHAKRVAVEAADVRLVRCIQRKRV</sequence>
<feature type="compositionally biased region" description="Low complexity" evidence="2">
    <location>
        <begin position="26"/>
        <end position="36"/>
    </location>
</feature>
<dbReference type="AlphaFoldDB" id="A0A8B9BBI6"/>
<dbReference type="SUPFAM" id="SSF47113">
    <property type="entry name" value="Histone-fold"/>
    <property type="match status" value="1"/>
</dbReference>
<dbReference type="Proteomes" id="UP000694426">
    <property type="component" value="Unplaced"/>
</dbReference>
<comment type="similarity">
    <text evidence="1">Belongs to the histone H3 family.</text>
</comment>
<reference evidence="4" key="2">
    <citation type="submission" date="2025-09" db="UniProtKB">
        <authorList>
            <consortium name="Ensembl"/>
        </authorList>
    </citation>
    <scope>IDENTIFICATION</scope>
</reference>
<dbReference type="GO" id="GO:0046982">
    <property type="term" value="F:protein heterodimerization activity"/>
    <property type="evidence" value="ECO:0007669"/>
    <property type="project" value="InterPro"/>
</dbReference>
<evidence type="ECO:0000256" key="2">
    <source>
        <dbReference type="SAM" id="MobiDB-lite"/>
    </source>
</evidence>